<evidence type="ECO:0000313" key="9">
    <source>
        <dbReference type="Proteomes" id="UP000055024"/>
    </source>
</evidence>
<gene>
    <name evidence="8" type="primary">wdr76</name>
    <name evidence="8" type="ORF">T11_15035</name>
</gene>
<dbReference type="PROSITE" id="PS50082">
    <property type="entry name" value="WD_REPEATS_2"/>
    <property type="match status" value="2"/>
</dbReference>
<keyword evidence="7" id="KW-0472">Membrane</keyword>
<dbReference type="Gene3D" id="2.130.10.10">
    <property type="entry name" value="YVTN repeat-like/Quinoprotein amine dehydrogenase"/>
    <property type="match status" value="1"/>
</dbReference>
<comment type="caution">
    <text evidence="8">The sequence shown here is derived from an EMBL/GenBank/DDBJ whole genome shotgun (WGS) entry which is preliminary data.</text>
</comment>
<dbReference type="Pfam" id="PF00400">
    <property type="entry name" value="WD40"/>
    <property type="match status" value="1"/>
</dbReference>
<dbReference type="GO" id="GO:0005634">
    <property type="term" value="C:nucleus"/>
    <property type="evidence" value="ECO:0007669"/>
    <property type="project" value="TreeGrafter"/>
</dbReference>
<dbReference type="OrthoDB" id="9890280at2759"/>
<dbReference type="GO" id="GO:0003677">
    <property type="term" value="F:DNA binding"/>
    <property type="evidence" value="ECO:0007669"/>
    <property type="project" value="TreeGrafter"/>
</dbReference>
<reference evidence="8 9" key="1">
    <citation type="submission" date="2015-01" db="EMBL/GenBank/DDBJ databases">
        <title>Evolution of Trichinella species and genotypes.</title>
        <authorList>
            <person name="Korhonen P.K."/>
            <person name="Edoardo P."/>
            <person name="Giuseppe L.R."/>
            <person name="Gasser R.B."/>
        </authorList>
    </citation>
    <scope>NUCLEOTIDE SEQUENCE [LARGE SCALE GENOMIC DNA]</scope>
    <source>
        <strain evidence="8">ISS1029</strain>
    </source>
</reference>
<keyword evidence="7" id="KW-1133">Transmembrane helix</keyword>
<keyword evidence="5" id="KW-0677">Repeat</keyword>
<dbReference type="GO" id="GO:2000001">
    <property type="term" value="P:regulation of DNA damage checkpoint"/>
    <property type="evidence" value="ECO:0007669"/>
    <property type="project" value="TreeGrafter"/>
</dbReference>
<feature type="repeat" description="WD" evidence="6">
    <location>
        <begin position="244"/>
        <end position="280"/>
    </location>
</feature>
<sequence length="574" mass="65395">MEAVAFYSVEFINNKRFDCNRAYSRLVSVKFESYANAIDFCMFLEDTSLQMDYEESRKEIINQRKRFLENLGIIEEIQSLEPPKKLKPIRQKRKVADKEAVQRRRSRRLEMQNGISYGDEMQNLQQSFEASAKQSTSNFEEYKRPEGALTMLDCCIPLQSNEKAEDVANLSTLFGKLKMVEDRFNISDWKTSDRILEQLSNLNYRERLKLVRSRIYSLCIHPSNCRILVTAGDKIGRIGFADLFAPHSAPVNCIRFAPDPTKLFSCSYDGSARYLDLEAGVFEEIFVDDEACKGFDFLSSNELLISLHDGTVCKVDIREPMENSKPCVSNAGRLRTVSVHPLEKNYFIIASILGLATVWDLRKLKNPVSELKHKGGVNSAYFSPLTGNKVLTAAASNTIEVWDTTKMTKTKKLKSIPHNNFVGRWVTNFRPVWHPTVESVCFSGSTNSIRHIEVFDENLRAVKLLGVTTMCSIIDCHPERAILCGGNSSGYVSYYNIHCCWAFTALYFCFKAFLFHVLLLLKSYPSFKQKRYLSHFISLNSDSTSLEMLAKMNCKPSAEASTSLCVMTCCIRLK</sequence>
<evidence type="ECO:0000256" key="5">
    <source>
        <dbReference type="ARBA" id="ARBA00022737"/>
    </source>
</evidence>
<keyword evidence="9" id="KW-1185">Reference proteome</keyword>
<evidence type="ECO:0000256" key="3">
    <source>
        <dbReference type="ARBA" id="ARBA00021234"/>
    </source>
</evidence>
<dbReference type="InterPro" id="IPR050853">
    <property type="entry name" value="WD_repeat_DNA-damage-binding"/>
</dbReference>
<proteinExistence type="inferred from homology"/>
<dbReference type="InterPro" id="IPR015943">
    <property type="entry name" value="WD40/YVTN_repeat-like_dom_sf"/>
</dbReference>
<evidence type="ECO:0000256" key="1">
    <source>
        <dbReference type="ARBA" id="ARBA00002530"/>
    </source>
</evidence>
<feature type="transmembrane region" description="Helical" evidence="7">
    <location>
        <begin position="501"/>
        <end position="521"/>
    </location>
</feature>
<protein>
    <recommendedName>
        <fullName evidence="3">WD repeat-containing protein 76</fullName>
    </recommendedName>
</protein>
<evidence type="ECO:0000256" key="6">
    <source>
        <dbReference type="PROSITE-ProRule" id="PRU00221"/>
    </source>
</evidence>
<evidence type="ECO:0000256" key="4">
    <source>
        <dbReference type="ARBA" id="ARBA00022574"/>
    </source>
</evidence>
<evidence type="ECO:0000313" key="8">
    <source>
        <dbReference type="EMBL" id="KRZ15753.1"/>
    </source>
</evidence>
<comment type="similarity">
    <text evidence="2">Belongs to the WD repeat DDB2/WDR76 family.</text>
</comment>
<dbReference type="SMART" id="SM00320">
    <property type="entry name" value="WD40"/>
    <property type="match status" value="3"/>
</dbReference>
<comment type="function">
    <text evidence="1">Specifically binds 5-hydroxymethylcytosine (5hmC), suggesting that it acts as a specific reader of 5hmC.</text>
</comment>
<evidence type="ECO:0000256" key="2">
    <source>
        <dbReference type="ARBA" id="ARBA00005434"/>
    </source>
</evidence>
<accession>A0A0V1HYS3</accession>
<organism evidence="8 9">
    <name type="scientific">Trichinella zimbabwensis</name>
    <dbReference type="NCBI Taxonomy" id="268475"/>
    <lineage>
        <taxon>Eukaryota</taxon>
        <taxon>Metazoa</taxon>
        <taxon>Ecdysozoa</taxon>
        <taxon>Nematoda</taxon>
        <taxon>Enoplea</taxon>
        <taxon>Dorylaimia</taxon>
        <taxon>Trichinellida</taxon>
        <taxon>Trichinellidae</taxon>
        <taxon>Trichinella</taxon>
    </lineage>
</organism>
<dbReference type="Proteomes" id="UP000055024">
    <property type="component" value="Unassembled WGS sequence"/>
</dbReference>
<dbReference type="PANTHER" id="PTHR14773:SF0">
    <property type="entry name" value="WD REPEAT-CONTAINING PROTEIN 76"/>
    <property type="match status" value="1"/>
</dbReference>
<feature type="repeat" description="WD" evidence="6">
    <location>
        <begin position="370"/>
        <end position="412"/>
    </location>
</feature>
<dbReference type="InterPro" id="IPR036322">
    <property type="entry name" value="WD40_repeat_dom_sf"/>
</dbReference>
<dbReference type="InterPro" id="IPR001680">
    <property type="entry name" value="WD40_rpt"/>
</dbReference>
<name>A0A0V1HYS3_9BILA</name>
<dbReference type="AlphaFoldDB" id="A0A0V1HYS3"/>
<dbReference type="STRING" id="268475.A0A0V1HYS3"/>
<dbReference type="PANTHER" id="PTHR14773">
    <property type="entry name" value="WD REPEAT-CONTAINING PROTEIN 76"/>
    <property type="match status" value="1"/>
</dbReference>
<dbReference type="SUPFAM" id="SSF50978">
    <property type="entry name" value="WD40 repeat-like"/>
    <property type="match status" value="1"/>
</dbReference>
<keyword evidence="4 6" id="KW-0853">WD repeat</keyword>
<keyword evidence="7" id="KW-0812">Transmembrane</keyword>
<dbReference type="EMBL" id="JYDP01000016">
    <property type="protein sequence ID" value="KRZ15753.1"/>
    <property type="molecule type" value="Genomic_DNA"/>
</dbReference>
<evidence type="ECO:0000256" key="7">
    <source>
        <dbReference type="SAM" id="Phobius"/>
    </source>
</evidence>